<evidence type="ECO:0000256" key="2">
    <source>
        <dbReference type="ARBA" id="ARBA00023125"/>
    </source>
</evidence>
<dbReference type="PANTHER" id="PTHR44846">
    <property type="entry name" value="MANNOSYL-D-GLYCERATE TRANSPORT/METABOLISM SYSTEM REPRESSOR MNGR-RELATED"/>
    <property type="match status" value="1"/>
</dbReference>
<keyword evidence="6" id="KW-1185">Reference proteome</keyword>
<keyword evidence="3" id="KW-0804">Transcription</keyword>
<evidence type="ECO:0000313" key="5">
    <source>
        <dbReference type="EMBL" id="GGB42919.1"/>
    </source>
</evidence>
<evidence type="ECO:0000313" key="6">
    <source>
        <dbReference type="Proteomes" id="UP000623067"/>
    </source>
</evidence>
<dbReference type="GO" id="GO:0003677">
    <property type="term" value="F:DNA binding"/>
    <property type="evidence" value="ECO:0007669"/>
    <property type="project" value="UniProtKB-KW"/>
</dbReference>
<gene>
    <name evidence="5" type="ORF">GCM10011380_35500</name>
</gene>
<dbReference type="SMART" id="SM00866">
    <property type="entry name" value="UTRA"/>
    <property type="match status" value="1"/>
</dbReference>
<proteinExistence type="predicted"/>
<dbReference type="GO" id="GO:0003700">
    <property type="term" value="F:DNA-binding transcription factor activity"/>
    <property type="evidence" value="ECO:0007669"/>
    <property type="project" value="InterPro"/>
</dbReference>
<name>A0A916WZJ5_9SPHN</name>
<reference evidence="5" key="2">
    <citation type="submission" date="2020-09" db="EMBL/GenBank/DDBJ databases">
        <authorList>
            <person name="Sun Q."/>
            <person name="Zhou Y."/>
        </authorList>
    </citation>
    <scope>NUCLEOTIDE SEQUENCE</scope>
    <source>
        <strain evidence="5">CGMCC 1.15330</strain>
    </source>
</reference>
<dbReference type="CDD" id="cd07377">
    <property type="entry name" value="WHTH_GntR"/>
    <property type="match status" value="1"/>
</dbReference>
<reference evidence="5" key="1">
    <citation type="journal article" date="2014" name="Int. J. Syst. Evol. Microbiol.">
        <title>Complete genome sequence of Corynebacterium casei LMG S-19264T (=DSM 44701T), isolated from a smear-ripened cheese.</title>
        <authorList>
            <consortium name="US DOE Joint Genome Institute (JGI-PGF)"/>
            <person name="Walter F."/>
            <person name="Albersmeier A."/>
            <person name="Kalinowski J."/>
            <person name="Ruckert C."/>
        </authorList>
    </citation>
    <scope>NUCLEOTIDE SEQUENCE</scope>
    <source>
        <strain evidence="5">CGMCC 1.15330</strain>
    </source>
</reference>
<evidence type="ECO:0000256" key="1">
    <source>
        <dbReference type="ARBA" id="ARBA00023015"/>
    </source>
</evidence>
<evidence type="ECO:0000256" key="3">
    <source>
        <dbReference type="ARBA" id="ARBA00023163"/>
    </source>
</evidence>
<dbReference type="InterPro" id="IPR036388">
    <property type="entry name" value="WH-like_DNA-bd_sf"/>
</dbReference>
<dbReference type="PROSITE" id="PS50949">
    <property type="entry name" value="HTH_GNTR"/>
    <property type="match status" value="1"/>
</dbReference>
<dbReference type="InterPro" id="IPR011663">
    <property type="entry name" value="UTRA"/>
</dbReference>
<accession>A0A916WZJ5</accession>
<dbReference type="Gene3D" id="3.40.1410.10">
    <property type="entry name" value="Chorismate lyase-like"/>
    <property type="match status" value="1"/>
</dbReference>
<dbReference type="PRINTS" id="PR00035">
    <property type="entry name" value="HTHGNTR"/>
</dbReference>
<dbReference type="Pfam" id="PF00392">
    <property type="entry name" value="GntR"/>
    <property type="match status" value="1"/>
</dbReference>
<dbReference type="SMART" id="SM00345">
    <property type="entry name" value="HTH_GNTR"/>
    <property type="match status" value="1"/>
</dbReference>
<sequence>MIATAEKGEDRLHQMVLKALRTEILRGLHPVGAALPSEATLVARFGVSRHTVREALRQLRELGLVEPRQGFGTVVTQQGGPQPYVHRVSSISDLHDFGVESRYFGDSATLIKTPPSVAPHLHATDAQSWLRIDGLRYAPGDDVPLCEVEIFVAAQFAGVGRLLGKQSGPIYALIELIYGESIGDVEQFVRAFKLEAPSHALKLPAGETVIEIRRVYHTLDGDTAEVTFNRYPADRFSMSMHLRRMKA</sequence>
<protein>
    <submittedName>
        <fullName evidence="5">GntR family transcriptional regulator</fullName>
    </submittedName>
</protein>
<evidence type="ECO:0000259" key="4">
    <source>
        <dbReference type="PROSITE" id="PS50949"/>
    </source>
</evidence>
<dbReference type="GO" id="GO:0045892">
    <property type="term" value="P:negative regulation of DNA-templated transcription"/>
    <property type="evidence" value="ECO:0007669"/>
    <property type="project" value="TreeGrafter"/>
</dbReference>
<keyword evidence="2" id="KW-0238">DNA-binding</keyword>
<dbReference type="PANTHER" id="PTHR44846:SF1">
    <property type="entry name" value="MANNOSYL-D-GLYCERATE TRANSPORT_METABOLISM SYSTEM REPRESSOR MNGR-RELATED"/>
    <property type="match status" value="1"/>
</dbReference>
<dbReference type="Gene3D" id="1.10.10.10">
    <property type="entry name" value="Winged helix-like DNA-binding domain superfamily/Winged helix DNA-binding domain"/>
    <property type="match status" value="1"/>
</dbReference>
<dbReference type="EMBL" id="BMIH01000007">
    <property type="protein sequence ID" value="GGB42919.1"/>
    <property type="molecule type" value="Genomic_DNA"/>
</dbReference>
<dbReference type="SUPFAM" id="SSF46785">
    <property type="entry name" value="Winged helix' DNA-binding domain"/>
    <property type="match status" value="1"/>
</dbReference>
<organism evidence="5 6">
    <name type="scientific">Sphingomonas metalli</name>
    <dbReference type="NCBI Taxonomy" id="1779358"/>
    <lineage>
        <taxon>Bacteria</taxon>
        <taxon>Pseudomonadati</taxon>
        <taxon>Pseudomonadota</taxon>
        <taxon>Alphaproteobacteria</taxon>
        <taxon>Sphingomonadales</taxon>
        <taxon>Sphingomonadaceae</taxon>
        <taxon>Sphingomonas</taxon>
    </lineage>
</organism>
<feature type="domain" description="HTH gntR-type" evidence="4">
    <location>
        <begin position="10"/>
        <end position="78"/>
    </location>
</feature>
<dbReference type="InterPro" id="IPR000524">
    <property type="entry name" value="Tscrpt_reg_HTH_GntR"/>
</dbReference>
<dbReference type="AlphaFoldDB" id="A0A916WZJ5"/>
<keyword evidence="1" id="KW-0805">Transcription regulation</keyword>
<dbReference type="Proteomes" id="UP000623067">
    <property type="component" value="Unassembled WGS sequence"/>
</dbReference>
<dbReference type="Pfam" id="PF07702">
    <property type="entry name" value="UTRA"/>
    <property type="match status" value="1"/>
</dbReference>
<dbReference type="SUPFAM" id="SSF64288">
    <property type="entry name" value="Chorismate lyase-like"/>
    <property type="match status" value="1"/>
</dbReference>
<dbReference type="InterPro" id="IPR028978">
    <property type="entry name" value="Chorismate_lyase_/UTRA_dom_sf"/>
</dbReference>
<comment type="caution">
    <text evidence="5">The sequence shown here is derived from an EMBL/GenBank/DDBJ whole genome shotgun (WGS) entry which is preliminary data.</text>
</comment>
<dbReference type="InterPro" id="IPR050679">
    <property type="entry name" value="Bact_HTH_transcr_reg"/>
</dbReference>
<dbReference type="InterPro" id="IPR036390">
    <property type="entry name" value="WH_DNA-bd_sf"/>
</dbReference>